<gene>
    <name evidence="2" type="ORF">F5878DRAFT_638918</name>
</gene>
<comment type="caution">
    <text evidence="2">The sequence shown here is derived from an EMBL/GenBank/DDBJ whole genome shotgun (WGS) entry which is preliminary data.</text>
</comment>
<dbReference type="Proteomes" id="UP001163846">
    <property type="component" value="Unassembled WGS sequence"/>
</dbReference>
<reference evidence="2" key="1">
    <citation type="submission" date="2022-08" db="EMBL/GenBank/DDBJ databases">
        <authorList>
            <consortium name="DOE Joint Genome Institute"/>
            <person name="Min B."/>
            <person name="Riley R."/>
            <person name="Sierra-Patev S."/>
            <person name="Naranjo-Ortiz M."/>
            <person name="Looney B."/>
            <person name="Konkel Z."/>
            <person name="Slot J.C."/>
            <person name="Sakamoto Y."/>
            <person name="Steenwyk J.L."/>
            <person name="Rokas A."/>
            <person name="Carro J."/>
            <person name="Camarero S."/>
            <person name="Ferreira P."/>
            <person name="Molpeceres G."/>
            <person name="Ruiz-Duenas F.J."/>
            <person name="Serrano A."/>
            <person name="Henrissat B."/>
            <person name="Drula E."/>
            <person name="Hughes K.W."/>
            <person name="Mata J.L."/>
            <person name="Ishikawa N.K."/>
            <person name="Vargas-Isla R."/>
            <person name="Ushijima S."/>
            <person name="Smith C.A."/>
            <person name="Ahrendt S."/>
            <person name="Andreopoulos W."/>
            <person name="He G."/>
            <person name="Labutti K."/>
            <person name="Lipzen A."/>
            <person name="Ng V."/>
            <person name="Sandor L."/>
            <person name="Barry K."/>
            <person name="Martinez A.T."/>
            <person name="Xiao Y."/>
            <person name="Gibbons J.G."/>
            <person name="Terashima K."/>
            <person name="Hibbett D.S."/>
            <person name="Grigoriev I.V."/>
        </authorList>
    </citation>
    <scope>NUCLEOTIDE SEQUENCE</scope>
    <source>
        <strain evidence="2">TFB9207</strain>
    </source>
</reference>
<keyword evidence="1" id="KW-1133">Transmembrane helix</keyword>
<dbReference type="EMBL" id="MU806009">
    <property type="protein sequence ID" value="KAJ3842317.1"/>
    <property type="molecule type" value="Genomic_DNA"/>
</dbReference>
<accession>A0AA38PG46</accession>
<evidence type="ECO:0000256" key="1">
    <source>
        <dbReference type="SAM" id="Phobius"/>
    </source>
</evidence>
<keyword evidence="1" id="KW-0812">Transmembrane</keyword>
<proteinExistence type="predicted"/>
<keyword evidence="1" id="KW-0472">Membrane</keyword>
<sequence length="159" mass="18664">MFNLFNLTAISTEYDVLRPLVNFFNLTALADDLPSRTMRHKSLHMQETSKSRDELIKALWFLSVIFTMMLLIYLFMLMMFTFISGLRVSSTKAKELKRREEMITLREKEIDRQARMLQFEVDIQVCERLARILDQSALTAQDLANELQVEKELFASMAL</sequence>
<dbReference type="AlphaFoldDB" id="A0AA38PG46"/>
<name>A0AA38PG46_9AGAR</name>
<evidence type="ECO:0000313" key="2">
    <source>
        <dbReference type="EMBL" id="KAJ3842317.1"/>
    </source>
</evidence>
<keyword evidence="3" id="KW-1185">Reference proteome</keyword>
<evidence type="ECO:0000313" key="3">
    <source>
        <dbReference type="Proteomes" id="UP001163846"/>
    </source>
</evidence>
<organism evidence="2 3">
    <name type="scientific">Lentinula raphanica</name>
    <dbReference type="NCBI Taxonomy" id="153919"/>
    <lineage>
        <taxon>Eukaryota</taxon>
        <taxon>Fungi</taxon>
        <taxon>Dikarya</taxon>
        <taxon>Basidiomycota</taxon>
        <taxon>Agaricomycotina</taxon>
        <taxon>Agaricomycetes</taxon>
        <taxon>Agaricomycetidae</taxon>
        <taxon>Agaricales</taxon>
        <taxon>Marasmiineae</taxon>
        <taxon>Omphalotaceae</taxon>
        <taxon>Lentinula</taxon>
    </lineage>
</organism>
<protein>
    <submittedName>
        <fullName evidence="2">Uncharacterized protein</fullName>
    </submittedName>
</protein>
<feature type="transmembrane region" description="Helical" evidence="1">
    <location>
        <begin position="58"/>
        <end position="88"/>
    </location>
</feature>